<evidence type="ECO:0000313" key="3">
    <source>
        <dbReference type="Proteomes" id="UP000188603"/>
    </source>
</evidence>
<proteinExistence type="predicted"/>
<evidence type="ECO:0000313" key="2">
    <source>
        <dbReference type="EMBL" id="AQS57427.1"/>
    </source>
</evidence>
<dbReference type="Pfam" id="PF09580">
    <property type="entry name" value="Spore_YhcN_YlaJ"/>
    <property type="match status" value="1"/>
</dbReference>
<reference evidence="2 3" key="1">
    <citation type="journal article" date="2015" name="Int. J. Syst. Evol. Microbiol.">
        <title>Novibacillus thermophilus gen. nov., sp. nov., a Gram-staining-negative and moderately thermophilic member of the family Thermoactinomycetaceae.</title>
        <authorList>
            <person name="Yang G."/>
            <person name="Chen J."/>
            <person name="Zhou S."/>
        </authorList>
    </citation>
    <scope>NUCLEOTIDE SEQUENCE [LARGE SCALE GENOMIC DNA]</scope>
    <source>
        <strain evidence="2 3">SG-1</strain>
    </source>
</reference>
<accession>A0A1U9KBI0</accession>
<feature type="compositionally biased region" description="Low complexity" evidence="1">
    <location>
        <begin position="68"/>
        <end position="77"/>
    </location>
</feature>
<organism evidence="2 3">
    <name type="scientific">Novibacillus thermophilus</name>
    <dbReference type="NCBI Taxonomy" id="1471761"/>
    <lineage>
        <taxon>Bacteria</taxon>
        <taxon>Bacillati</taxon>
        <taxon>Bacillota</taxon>
        <taxon>Bacilli</taxon>
        <taxon>Bacillales</taxon>
        <taxon>Thermoactinomycetaceae</taxon>
        <taxon>Novibacillus</taxon>
    </lineage>
</organism>
<protein>
    <recommendedName>
        <fullName evidence="4">YhcN/YlaJ family sporulation lipoprotein</fullName>
    </recommendedName>
</protein>
<sequence>MVSVLVIALMAGCAAQERPDDDNLNNPDQTRAPGDIGNNMGDRNNGWMGNGNRDTGDNGFADNDRNRNIGGNRSGMNDNGTQNNAGGGVEGNMRLADDVADRLTNMREIDAATVLLTDDNAFVAVDLPGDQEGRVTNDLKERISDEVRHLDRDIANVYVSADPDFFDRVNGYARDIRNGQPVDGMMDEINETIRRVFPTAH</sequence>
<dbReference type="STRING" id="1471761.B0W44_06320"/>
<dbReference type="Proteomes" id="UP000188603">
    <property type="component" value="Chromosome"/>
</dbReference>
<dbReference type="AlphaFoldDB" id="A0A1U9KBI0"/>
<dbReference type="KEGG" id="ntr:B0W44_06320"/>
<keyword evidence="3" id="KW-1185">Reference proteome</keyword>
<evidence type="ECO:0008006" key="4">
    <source>
        <dbReference type="Google" id="ProtNLM"/>
    </source>
</evidence>
<dbReference type="InterPro" id="IPR014247">
    <property type="entry name" value="Spore_lipoprot_YhcN/YlaJ"/>
</dbReference>
<name>A0A1U9KBI0_9BACL</name>
<dbReference type="GO" id="GO:0030435">
    <property type="term" value="P:sporulation resulting in formation of a cellular spore"/>
    <property type="evidence" value="ECO:0007669"/>
    <property type="project" value="InterPro"/>
</dbReference>
<feature type="region of interest" description="Disordered" evidence="1">
    <location>
        <begin position="17"/>
        <end position="92"/>
    </location>
</feature>
<gene>
    <name evidence="2" type="ORF">B0W44_06320</name>
</gene>
<dbReference type="NCBIfam" id="TIGR02898">
    <property type="entry name" value="spore_YhcN_YlaJ"/>
    <property type="match status" value="1"/>
</dbReference>
<evidence type="ECO:0000256" key="1">
    <source>
        <dbReference type="SAM" id="MobiDB-lite"/>
    </source>
</evidence>
<dbReference type="EMBL" id="CP019699">
    <property type="protein sequence ID" value="AQS57427.1"/>
    <property type="molecule type" value="Genomic_DNA"/>
</dbReference>
<dbReference type="InterPro" id="IPR019076">
    <property type="entry name" value="Spore_lipoprot_YhcN/YlaJ-like"/>
</dbReference>